<dbReference type="InterPro" id="IPR029787">
    <property type="entry name" value="Nucleotide_cyclase"/>
</dbReference>
<sequence>MAEFINKPPPEEATHGLTGEEKYISVLIARLPAFYSMAEGKSPLESTNLLNGCFKKVVPPILSHKGRVDQYVVSVVPAVVARFGAPIPIVERRIVEAVAAALEIGQIMKEASLPVTLTVNRGLAYVGNIGTEDRIQYTIVGPMVNEAFSMSARQKPDTIIVMGRKIEEDTEVLSLIQKSALAINLRPLWDEPGPAYQLTI</sequence>
<dbReference type="STRING" id="1797785.A3B45_01360"/>
<organism evidence="2 3">
    <name type="scientific">Candidatus Daviesbacteria bacterium RIFCSPLOWO2_01_FULL_39_12</name>
    <dbReference type="NCBI Taxonomy" id="1797785"/>
    <lineage>
        <taxon>Bacteria</taxon>
        <taxon>Candidatus Daviesiibacteriota</taxon>
    </lineage>
</organism>
<dbReference type="GO" id="GO:0004016">
    <property type="term" value="F:adenylate cyclase activity"/>
    <property type="evidence" value="ECO:0007669"/>
    <property type="project" value="UniProtKB-ARBA"/>
</dbReference>
<dbReference type="GO" id="GO:0035556">
    <property type="term" value="P:intracellular signal transduction"/>
    <property type="evidence" value="ECO:0007669"/>
    <property type="project" value="InterPro"/>
</dbReference>
<dbReference type="InterPro" id="IPR001054">
    <property type="entry name" value="A/G_cyclase"/>
</dbReference>
<evidence type="ECO:0000259" key="1">
    <source>
        <dbReference type="PROSITE" id="PS50125"/>
    </source>
</evidence>
<dbReference type="CDD" id="cd07302">
    <property type="entry name" value="CHD"/>
    <property type="match status" value="1"/>
</dbReference>
<proteinExistence type="predicted"/>
<dbReference type="Gene3D" id="3.30.70.1230">
    <property type="entry name" value="Nucleotide cyclase"/>
    <property type="match status" value="1"/>
</dbReference>
<feature type="domain" description="Guanylate cyclase" evidence="1">
    <location>
        <begin position="25"/>
        <end position="151"/>
    </location>
</feature>
<dbReference type="PROSITE" id="PS50125">
    <property type="entry name" value="GUANYLATE_CYCLASE_2"/>
    <property type="match status" value="1"/>
</dbReference>
<dbReference type="Proteomes" id="UP000178565">
    <property type="component" value="Unassembled WGS sequence"/>
</dbReference>
<name>A0A1F5KQG3_9BACT</name>
<dbReference type="AlphaFoldDB" id="A0A1F5KQG3"/>
<evidence type="ECO:0000313" key="3">
    <source>
        <dbReference type="Proteomes" id="UP000178565"/>
    </source>
</evidence>
<dbReference type="SUPFAM" id="SSF55073">
    <property type="entry name" value="Nucleotide cyclase"/>
    <property type="match status" value="1"/>
</dbReference>
<comment type="caution">
    <text evidence="2">The sequence shown here is derived from an EMBL/GenBank/DDBJ whole genome shotgun (WGS) entry which is preliminary data.</text>
</comment>
<reference evidence="2 3" key="1">
    <citation type="journal article" date="2016" name="Nat. Commun.">
        <title>Thousands of microbial genomes shed light on interconnected biogeochemical processes in an aquifer system.</title>
        <authorList>
            <person name="Anantharaman K."/>
            <person name="Brown C.T."/>
            <person name="Hug L.A."/>
            <person name="Sharon I."/>
            <person name="Castelle C.J."/>
            <person name="Probst A.J."/>
            <person name="Thomas B.C."/>
            <person name="Singh A."/>
            <person name="Wilkins M.J."/>
            <person name="Karaoz U."/>
            <person name="Brodie E.L."/>
            <person name="Williams K.H."/>
            <person name="Hubbard S.S."/>
            <person name="Banfield J.F."/>
        </authorList>
    </citation>
    <scope>NUCLEOTIDE SEQUENCE [LARGE SCALE GENOMIC DNA]</scope>
</reference>
<dbReference type="EMBL" id="MFDM01000017">
    <property type="protein sequence ID" value="OGE43166.1"/>
    <property type="molecule type" value="Genomic_DNA"/>
</dbReference>
<accession>A0A1F5KQG3</accession>
<gene>
    <name evidence="2" type="ORF">A3B45_01360</name>
</gene>
<evidence type="ECO:0000313" key="2">
    <source>
        <dbReference type="EMBL" id="OGE43166.1"/>
    </source>
</evidence>
<protein>
    <recommendedName>
        <fullName evidence="1">Guanylate cyclase domain-containing protein</fullName>
    </recommendedName>
</protein>
<dbReference type="GO" id="GO:0009190">
    <property type="term" value="P:cyclic nucleotide biosynthetic process"/>
    <property type="evidence" value="ECO:0007669"/>
    <property type="project" value="InterPro"/>
</dbReference>